<evidence type="ECO:0000313" key="3">
    <source>
        <dbReference type="Proteomes" id="UP000607653"/>
    </source>
</evidence>
<dbReference type="AlphaFoldDB" id="A0A822YR08"/>
<dbReference type="Proteomes" id="UP000607653">
    <property type="component" value="Unassembled WGS sequence"/>
</dbReference>
<organism evidence="1 3">
    <name type="scientific">Nelumbo nucifera</name>
    <name type="common">Sacred lotus</name>
    <dbReference type="NCBI Taxonomy" id="4432"/>
    <lineage>
        <taxon>Eukaryota</taxon>
        <taxon>Viridiplantae</taxon>
        <taxon>Streptophyta</taxon>
        <taxon>Embryophyta</taxon>
        <taxon>Tracheophyta</taxon>
        <taxon>Spermatophyta</taxon>
        <taxon>Magnoliopsida</taxon>
        <taxon>Proteales</taxon>
        <taxon>Nelumbonaceae</taxon>
        <taxon>Nelumbo</taxon>
    </lineage>
</organism>
<reference evidence="1 3" key="1">
    <citation type="journal article" date="2020" name="Mol. Biol. Evol.">
        <title>Distinct Expression and Methylation Patterns for Genes with Different Fates following a Single Whole-Genome Duplication in Flowering Plants.</title>
        <authorList>
            <person name="Shi T."/>
            <person name="Rahmani R.S."/>
            <person name="Gugger P.F."/>
            <person name="Wang M."/>
            <person name="Li H."/>
            <person name="Zhang Y."/>
            <person name="Li Z."/>
            <person name="Wang Q."/>
            <person name="Van de Peer Y."/>
            <person name="Marchal K."/>
            <person name="Chen J."/>
        </authorList>
    </citation>
    <scope>NUCLEOTIDE SEQUENCE [LARGE SCALE GENOMIC DNA]</scope>
    <source>
        <tissue evidence="1">Leaf</tissue>
    </source>
</reference>
<accession>A0A822YR08</accession>
<comment type="caution">
    <text evidence="1">The sequence shown here is derived from an EMBL/GenBank/DDBJ whole genome shotgun (WGS) entry which is preliminary data.</text>
</comment>
<evidence type="ECO:0000313" key="2">
    <source>
        <dbReference type="EMBL" id="DAD34379.1"/>
    </source>
</evidence>
<dbReference type="EMBL" id="DUZY01000004">
    <property type="protein sequence ID" value="DAD34001.1"/>
    <property type="molecule type" value="Genomic_DNA"/>
</dbReference>
<keyword evidence="3" id="KW-1185">Reference proteome</keyword>
<dbReference type="EMBL" id="DUZY01000004">
    <property type="protein sequence ID" value="DAD34379.1"/>
    <property type="molecule type" value="Genomic_DNA"/>
</dbReference>
<evidence type="ECO:0000313" key="1">
    <source>
        <dbReference type="EMBL" id="DAD34001.1"/>
    </source>
</evidence>
<gene>
    <name evidence="1" type="ORF">HUJ06_004641</name>
    <name evidence="2" type="ORF">HUJ06_005019</name>
</gene>
<sequence>MALLFISNRSNGSLTVRSMIREIKVLSENPTC</sequence>
<proteinExistence type="predicted"/>
<name>A0A822YR08_NELNU</name>
<protein>
    <submittedName>
        <fullName evidence="1">Uncharacterized protein</fullName>
    </submittedName>
</protein>